<protein>
    <submittedName>
        <fullName evidence="1">Uncharacterized protein</fullName>
    </submittedName>
</protein>
<evidence type="ECO:0000313" key="1">
    <source>
        <dbReference type="EMBL" id="RID57998.1"/>
    </source>
</evidence>
<evidence type="ECO:0000313" key="2">
    <source>
        <dbReference type="Proteomes" id="UP000264353"/>
    </source>
</evidence>
<dbReference type="AlphaFoldDB" id="A0A397YZC9"/>
<sequence length="96" mass="11307">MFSHRMCTSFQGIRSLNTRNLKNSIASSIKKQTEQPNLLVVFRLSSRDMYLPSLSHFDYSISNLRIVYLCARIDMIRTRNNTNEFANWFPSSLLWI</sequence>
<gene>
    <name evidence="1" type="ORF">BRARA_F01329</name>
</gene>
<dbReference type="Proteomes" id="UP000264353">
    <property type="component" value="Chromosome A6"/>
</dbReference>
<accession>A0A397YZC9</accession>
<name>A0A397YZC9_BRACM</name>
<dbReference type="EMBL" id="CM010633">
    <property type="protein sequence ID" value="RID57999.1"/>
    <property type="molecule type" value="Genomic_DNA"/>
</dbReference>
<dbReference type="EMBL" id="CM010633">
    <property type="protein sequence ID" value="RID57998.1"/>
    <property type="molecule type" value="Genomic_DNA"/>
</dbReference>
<reference evidence="1 2" key="1">
    <citation type="submission" date="2018-06" db="EMBL/GenBank/DDBJ databases">
        <title>WGS assembly of Brassica rapa FPsc.</title>
        <authorList>
            <person name="Bowman J."/>
            <person name="Kohchi T."/>
            <person name="Yamato K."/>
            <person name="Jenkins J."/>
            <person name="Shu S."/>
            <person name="Ishizaki K."/>
            <person name="Yamaoka S."/>
            <person name="Nishihama R."/>
            <person name="Nakamura Y."/>
            <person name="Berger F."/>
            <person name="Adam C."/>
            <person name="Aki S."/>
            <person name="Althoff F."/>
            <person name="Araki T."/>
            <person name="Arteaga-Vazquez M."/>
            <person name="Balasubrmanian S."/>
            <person name="Bauer D."/>
            <person name="Boehm C."/>
            <person name="Briginshaw L."/>
            <person name="Caballero-Perez J."/>
            <person name="Catarino B."/>
            <person name="Chen F."/>
            <person name="Chiyoda S."/>
            <person name="Chovatia M."/>
            <person name="Davies K."/>
            <person name="Delmans M."/>
            <person name="Demura T."/>
            <person name="Dierschke T."/>
            <person name="Dolan L."/>
            <person name="Dorantes-Acosta A."/>
            <person name="Eklund D."/>
            <person name="Florent S."/>
            <person name="Flores-Sandoval E."/>
            <person name="Fujiyama A."/>
            <person name="Fukuzawa H."/>
            <person name="Galik B."/>
            <person name="Grimanelli D."/>
            <person name="Grimwood J."/>
            <person name="Grossniklaus U."/>
            <person name="Hamada T."/>
            <person name="Haseloff J."/>
            <person name="Hetherington A."/>
            <person name="Higo A."/>
            <person name="Hirakawa Y."/>
            <person name="Hundley H."/>
            <person name="Ikeda Y."/>
            <person name="Inoue K."/>
            <person name="Inoue S."/>
            <person name="Ishida S."/>
            <person name="Jia Q."/>
            <person name="Kakita M."/>
            <person name="Kanazawa T."/>
            <person name="Kawai Y."/>
            <person name="Kawashima T."/>
            <person name="Kennedy M."/>
            <person name="Kinose K."/>
            <person name="Kinoshita T."/>
            <person name="Kohara Y."/>
            <person name="Koide E."/>
            <person name="Komatsu K."/>
            <person name="Kopischke S."/>
            <person name="Kubo M."/>
            <person name="Kyozuka J."/>
            <person name="Lagercrantz U."/>
            <person name="Lin S."/>
            <person name="Lindquist E."/>
            <person name="Lipzen A."/>
            <person name="Lu C."/>
            <person name="Luna E."/>
            <person name="Martienssen R."/>
            <person name="Minamino N."/>
            <person name="Mizutani M."/>
            <person name="Mizutani M."/>
            <person name="Mochizuki N."/>
            <person name="Monte I."/>
            <person name="Mosher R."/>
            <person name="Nagasaki H."/>
            <person name="Nakagami H."/>
            <person name="Naramoto S."/>
            <person name="Nishitani K."/>
            <person name="Ohtani M."/>
            <person name="Okamoto T."/>
            <person name="Okumura M."/>
            <person name="Phillips J."/>
            <person name="Pollak B."/>
            <person name="Reinders A."/>
            <person name="Roevekamp M."/>
            <person name="Sano R."/>
            <person name="Sawa S."/>
            <person name="Schmid M."/>
            <person name="Shirakawa M."/>
            <person name="Solano R."/>
            <person name="Spunde A."/>
            <person name="Suetsugu N."/>
            <person name="Sugano S."/>
            <person name="Sugiyama A."/>
            <person name="Sun R."/>
            <person name="Suzuki Y."/>
            <person name="Takenaka M."/>
            <person name="Takezawa D."/>
            <person name="Tomogane H."/>
            <person name="Tsuzuki M."/>
            <person name="Ueda T."/>
            <person name="Umeda M."/>
            <person name="Ward J."/>
            <person name="Watanabe Y."/>
            <person name="Yazaki K."/>
            <person name="Yokoyama R."/>
            <person name="Yoshitake Y."/>
            <person name="Yotsui I."/>
            <person name="Zachgo S."/>
            <person name="Schmutz J."/>
        </authorList>
    </citation>
    <scope>NUCLEOTIDE SEQUENCE [LARGE SCALE GENOMIC DNA]</scope>
    <source>
        <strain evidence="2">cv. B-3</strain>
    </source>
</reference>
<dbReference type="EMBL" id="CM010633">
    <property type="protein sequence ID" value="RID57997.1"/>
    <property type="molecule type" value="Genomic_DNA"/>
</dbReference>
<proteinExistence type="predicted"/>
<organism evidence="1 2">
    <name type="scientific">Brassica campestris</name>
    <name type="common">Field mustard</name>
    <dbReference type="NCBI Taxonomy" id="3711"/>
    <lineage>
        <taxon>Eukaryota</taxon>
        <taxon>Viridiplantae</taxon>
        <taxon>Streptophyta</taxon>
        <taxon>Embryophyta</taxon>
        <taxon>Tracheophyta</taxon>
        <taxon>Spermatophyta</taxon>
        <taxon>Magnoliopsida</taxon>
        <taxon>eudicotyledons</taxon>
        <taxon>Gunneridae</taxon>
        <taxon>Pentapetalae</taxon>
        <taxon>rosids</taxon>
        <taxon>malvids</taxon>
        <taxon>Brassicales</taxon>
        <taxon>Brassicaceae</taxon>
        <taxon>Brassiceae</taxon>
        <taxon>Brassica</taxon>
    </lineage>
</organism>